<keyword evidence="1" id="KW-1133">Transmembrane helix</keyword>
<evidence type="ECO:0000256" key="1">
    <source>
        <dbReference type="SAM" id="Phobius"/>
    </source>
</evidence>
<gene>
    <name evidence="2" type="ORF">BW727_101127</name>
</gene>
<protein>
    <recommendedName>
        <fullName evidence="4">Yip1 domain-containing protein</fullName>
    </recommendedName>
</protein>
<evidence type="ECO:0000313" key="3">
    <source>
        <dbReference type="Proteomes" id="UP000188993"/>
    </source>
</evidence>
<feature type="transmembrane region" description="Helical" evidence="1">
    <location>
        <begin position="83"/>
        <end position="102"/>
    </location>
</feature>
<dbReference type="EMBL" id="CP019728">
    <property type="protein sequence ID" value="AQS53495.1"/>
    <property type="molecule type" value="Genomic_DNA"/>
</dbReference>
<keyword evidence="1" id="KW-0472">Membrane</keyword>
<feature type="transmembrane region" description="Helical" evidence="1">
    <location>
        <begin position="199"/>
        <end position="218"/>
    </location>
</feature>
<accession>A0A1S6IPJ8</accession>
<reference evidence="2 3" key="1">
    <citation type="journal article" date="2014" name="Int. J. Syst. Evol. Microbiol.">
        <title>Jeotgalibaca dankookensis gen. nov., sp. nov., a member of the family Carnobacteriaceae, isolated from seujeot (Korean traditional food).</title>
        <authorList>
            <person name="Lee D.G."/>
            <person name="Trujillo M.E."/>
            <person name="Kang H."/>
            <person name="Ahn T.Y."/>
        </authorList>
    </citation>
    <scope>NUCLEOTIDE SEQUENCE [LARGE SCALE GENOMIC DNA]</scope>
    <source>
        <strain evidence="2 3">EX-07</strain>
    </source>
</reference>
<keyword evidence="3" id="KW-1185">Reference proteome</keyword>
<feature type="transmembrane region" description="Helical" evidence="1">
    <location>
        <begin position="173"/>
        <end position="193"/>
    </location>
</feature>
<evidence type="ECO:0000313" key="2">
    <source>
        <dbReference type="EMBL" id="AQS53495.1"/>
    </source>
</evidence>
<dbReference type="AlphaFoldDB" id="A0A1S6IPJ8"/>
<organism evidence="2 3">
    <name type="scientific">Jeotgalibaca dankookensis</name>
    <dbReference type="NCBI Taxonomy" id="708126"/>
    <lineage>
        <taxon>Bacteria</taxon>
        <taxon>Bacillati</taxon>
        <taxon>Bacillota</taxon>
        <taxon>Bacilli</taxon>
        <taxon>Lactobacillales</taxon>
        <taxon>Carnobacteriaceae</taxon>
        <taxon>Jeotgalibaca</taxon>
    </lineage>
</organism>
<proteinExistence type="predicted"/>
<dbReference type="OrthoDB" id="2163381at2"/>
<keyword evidence="1" id="KW-0812">Transmembrane</keyword>
<feature type="transmembrane region" description="Helical" evidence="1">
    <location>
        <begin position="109"/>
        <end position="128"/>
    </location>
</feature>
<dbReference type="RefSeq" id="WP_062469032.1">
    <property type="nucleotide sequence ID" value="NZ_BBYN01000010.1"/>
</dbReference>
<feature type="transmembrane region" description="Helical" evidence="1">
    <location>
        <begin position="230"/>
        <end position="249"/>
    </location>
</feature>
<name>A0A1S6IPJ8_9LACT</name>
<feature type="transmembrane region" description="Helical" evidence="1">
    <location>
        <begin position="134"/>
        <end position="152"/>
    </location>
</feature>
<dbReference type="KEGG" id="jda:BW727_101127"/>
<dbReference type="Proteomes" id="UP000188993">
    <property type="component" value="Chromosome"/>
</dbReference>
<sequence>MKKCFYCQSTIPADAATCPMCGLDLTEVETSENRTQKVSRKEKHQFSFKKIMAPFLSYVRYMAAHVRTPFKTSYPNEVYSLHGYITVLLSALFSAGIVTRVVAALDQTYQFFISISILPALVVNFNGFEWFLKLSIFFFFNIIVLTGLSYLFKSKDKAQTATFNHWLAYFTSINTLYHVLLIVFFIVAMIVPIGLGVPALLFVCLYHLSYIISYIFTLENEKTSKKFYQALISLSVYYIVMALMGYLLIRI</sequence>
<evidence type="ECO:0008006" key="4">
    <source>
        <dbReference type="Google" id="ProtNLM"/>
    </source>
</evidence>